<accession>A0A8T0H6S1</accession>
<gene>
    <name evidence="2" type="ORF">KC19_7G151600</name>
</gene>
<keyword evidence="1" id="KW-0732">Signal</keyword>
<evidence type="ECO:0000313" key="2">
    <source>
        <dbReference type="EMBL" id="KAG0567656.1"/>
    </source>
</evidence>
<comment type="caution">
    <text evidence="2">The sequence shown here is derived from an EMBL/GenBank/DDBJ whole genome shotgun (WGS) entry which is preliminary data.</text>
</comment>
<keyword evidence="3" id="KW-1185">Reference proteome</keyword>
<dbReference type="AlphaFoldDB" id="A0A8T0H6S1"/>
<protein>
    <submittedName>
        <fullName evidence="2">Uncharacterized protein</fullName>
    </submittedName>
</protein>
<name>A0A8T0H6S1_CERPU</name>
<organism evidence="2 3">
    <name type="scientific">Ceratodon purpureus</name>
    <name type="common">Fire moss</name>
    <name type="synonym">Dicranum purpureum</name>
    <dbReference type="NCBI Taxonomy" id="3225"/>
    <lineage>
        <taxon>Eukaryota</taxon>
        <taxon>Viridiplantae</taxon>
        <taxon>Streptophyta</taxon>
        <taxon>Embryophyta</taxon>
        <taxon>Bryophyta</taxon>
        <taxon>Bryophytina</taxon>
        <taxon>Bryopsida</taxon>
        <taxon>Dicranidae</taxon>
        <taxon>Pseudoditrichales</taxon>
        <taxon>Ditrichaceae</taxon>
        <taxon>Ceratodon</taxon>
    </lineage>
</organism>
<evidence type="ECO:0000256" key="1">
    <source>
        <dbReference type="SAM" id="SignalP"/>
    </source>
</evidence>
<feature type="signal peptide" evidence="1">
    <location>
        <begin position="1"/>
        <end position="19"/>
    </location>
</feature>
<reference evidence="2" key="1">
    <citation type="submission" date="2020-06" db="EMBL/GenBank/DDBJ databases">
        <title>WGS assembly of Ceratodon purpureus strain R40.</title>
        <authorList>
            <person name="Carey S.B."/>
            <person name="Jenkins J."/>
            <person name="Shu S."/>
            <person name="Lovell J.T."/>
            <person name="Sreedasyam A."/>
            <person name="Maumus F."/>
            <person name="Tiley G.P."/>
            <person name="Fernandez-Pozo N."/>
            <person name="Barry K."/>
            <person name="Chen C."/>
            <person name="Wang M."/>
            <person name="Lipzen A."/>
            <person name="Daum C."/>
            <person name="Saski C.A."/>
            <person name="Payton A.C."/>
            <person name="Mcbreen J.C."/>
            <person name="Conrad R.E."/>
            <person name="Kollar L.M."/>
            <person name="Olsson S."/>
            <person name="Huttunen S."/>
            <person name="Landis J.B."/>
            <person name="Wickett N.J."/>
            <person name="Johnson M.G."/>
            <person name="Rensing S.A."/>
            <person name="Grimwood J."/>
            <person name="Schmutz J."/>
            <person name="Mcdaniel S.F."/>
        </authorList>
    </citation>
    <scope>NUCLEOTIDE SEQUENCE</scope>
    <source>
        <strain evidence="2">R40</strain>
    </source>
</reference>
<evidence type="ECO:0000313" key="3">
    <source>
        <dbReference type="Proteomes" id="UP000822688"/>
    </source>
</evidence>
<dbReference type="Proteomes" id="UP000822688">
    <property type="component" value="Chromosome 7"/>
</dbReference>
<feature type="chain" id="PRO_5035851551" evidence="1">
    <location>
        <begin position="20"/>
        <end position="59"/>
    </location>
</feature>
<proteinExistence type="predicted"/>
<dbReference type="EMBL" id="CM026428">
    <property type="protein sequence ID" value="KAG0567656.1"/>
    <property type="molecule type" value="Genomic_DNA"/>
</dbReference>
<sequence>MQSPTLSAVLLSALTLSSQTLLQILRRLLACSRRPFRQSSSQLSLSALRPSCRFFVSPW</sequence>